<dbReference type="InterPro" id="IPR051785">
    <property type="entry name" value="MMCE/EMCE_epimerase"/>
</dbReference>
<evidence type="ECO:0000313" key="4">
    <source>
        <dbReference type="EMBL" id="KUP06142.1"/>
    </source>
</evidence>
<comment type="caution">
    <text evidence="4">The sequence shown here is derived from an EMBL/GenBank/DDBJ whole genome shotgun (WGS) entry which is preliminary data.</text>
</comment>
<dbReference type="NCBIfam" id="TIGR03081">
    <property type="entry name" value="metmalonyl_epim"/>
    <property type="match status" value="1"/>
</dbReference>
<dbReference type="InterPro" id="IPR029068">
    <property type="entry name" value="Glyas_Bleomycin-R_OHBP_Dase"/>
</dbReference>
<accession>A0A147K7P1</accession>
<dbReference type="OrthoDB" id="9788468at2"/>
<evidence type="ECO:0000256" key="1">
    <source>
        <dbReference type="ARBA" id="ARBA00009308"/>
    </source>
</evidence>
<dbReference type="RefSeq" id="WP_059283042.1">
    <property type="nucleotide sequence ID" value="NZ_LDYG01000030.1"/>
</dbReference>
<dbReference type="Pfam" id="PF13669">
    <property type="entry name" value="Glyoxalase_4"/>
    <property type="match status" value="1"/>
</dbReference>
<dbReference type="EMBL" id="LDYG01000030">
    <property type="protein sequence ID" value="KUP06142.1"/>
    <property type="molecule type" value="Genomic_DNA"/>
</dbReference>
<evidence type="ECO:0000256" key="2">
    <source>
        <dbReference type="ARBA" id="ARBA00022723"/>
    </source>
</evidence>
<dbReference type="GO" id="GO:0046872">
    <property type="term" value="F:metal ion binding"/>
    <property type="evidence" value="ECO:0007669"/>
    <property type="project" value="UniProtKB-KW"/>
</dbReference>
<sequence>MKAVDHIGIAVKSIESSLSLYRDIFGLRLLKTERVESEGVIIAFLDAGNLKLELLEPFSEKSAIYSFIEKKGEGIHHIAFSVQGIEDRIEELKRNGIRMIHDKPKRGAAGAEVAFLHPSSTGRVLYEICEKSKGE</sequence>
<evidence type="ECO:0000259" key="3">
    <source>
        <dbReference type="PROSITE" id="PS51819"/>
    </source>
</evidence>
<feature type="domain" description="VOC" evidence="3">
    <location>
        <begin position="3"/>
        <end position="131"/>
    </location>
</feature>
<dbReference type="Proteomes" id="UP000074108">
    <property type="component" value="Unassembled WGS sequence"/>
</dbReference>
<reference evidence="4 5" key="1">
    <citation type="journal article" date="2016" name="Front. Microbiol.">
        <title>Microevolution Analysis of Bacillus coahuilensis Unveils Differences in Phosphorus Acquisition Strategies and Their Regulation.</title>
        <authorList>
            <person name="Gomez-Lunar Z."/>
            <person name="Hernandez-Gonzalez I."/>
            <person name="Rodriguez-Torres M.D."/>
            <person name="Souza V."/>
            <person name="Olmedo-Alvarez G."/>
        </authorList>
    </citation>
    <scope>NUCLEOTIDE SEQUENCE [LARGE SCALE GENOMIC DNA]</scope>
    <source>
        <strain evidence="5">p1.1.43</strain>
    </source>
</reference>
<comment type="similarity">
    <text evidence="1">Belongs to the methylmalonyl-CoA epimerase family.</text>
</comment>
<keyword evidence="4" id="KW-0456">Lyase</keyword>
<name>A0A147K7P1_9BACI</name>
<dbReference type="PANTHER" id="PTHR43048">
    <property type="entry name" value="METHYLMALONYL-COA EPIMERASE"/>
    <property type="match status" value="1"/>
</dbReference>
<dbReference type="AlphaFoldDB" id="A0A147K7P1"/>
<dbReference type="STRING" id="1150625.Q75_09390"/>
<dbReference type="GO" id="GO:0016829">
    <property type="term" value="F:lyase activity"/>
    <property type="evidence" value="ECO:0007669"/>
    <property type="project" value="UniProtKB-KW"/>
</dbReference>
<organism evidence="4 5">
    <name type="scientific">Bacillus coahuilensis p1.1.43</name>
    <dbReference type="NCBI Taxonomy" id="1150625"/>
    <lineage>
        <taxon>Bacteria</taxon>
        <taxon>Bacillati</taxon>
        <taxon>Bacillota</taxon>
        <taxon>Bacilli</taxon>
        <taxon>Bacillales</taxon>
        <taxon>Bacillaceae</taxon>
        <taxon>Bacillus</taxon>
    </lineage>
</organism>
<keyword evidence="5" id="KW-1185">Reference proteome</keyword>
<dbReference type="Gene3D" id="3.10.180.10">
    <property type="entry name" value="2,3-Dihydroxybiphenyl 1,2-Dioxygenase, domain 1"/>
    <property type="match status" value="1"/>
</dbReference>
<protein>
    <submittedName>
        <fullName evidence="4">Lactoylglutathione lyase</fullName>
    </submittedName>
</protein>
<dbReference type="InterPro" id="IPR017515">
    <property type="entry name" value="MeMalonyl-CoA_epimerase"/>
</dbReference>
<dbReference type="PROSITE" id="PS51819">
    <property type="entry name" value="VOC"/>
    <property type="match status" value="1"/>
</dbReference>
<keyword evidence="2" id="KW-0479">Metal-binding</keyword>
<dbReference type="GO" id="GO:0004493">
    <property type="term" value="F:methylmalonyl-CoA epimerase activity"/>
    <property type="evidence" value="ECO:0007669"/>
    <property type="project" value="TreeGrafter"/>
</dbReference>
<evidence type="ECO:0000313" key="5">
    <source>
        <dbReference type="Proteomes" id="UP000074108"/>
    </source>
</evidence>
<gene>
    <name evidence="4" type="ORF">Q75_09390</name>
</gene>
<proteinExistence type="inferred from homology"/>
<dbReference type="CDD" id="cd07249">
    <property type="entry name" value="MMCE"/>
    <property type="match status" value="1"/>
</dbReference>
<dbReference type="GO" id="GO:0046491">
    <property type="term" value="P:L-methylmalonyl-CoA metabolic process"/>
    <property type="evidence" value="ECO:0007669"/>
    <property type="project" value="TreeGrafter"/>
</dbReference>
<dbReference type="InterPro" id="IPR037523">
    <property type="entry name" value="VOC_core"/>
</dbReference>
<dbReference type="PATRIC" id="fig|1150625.3.peg.1992"/>
<dbReference type="PANTHER" id="PTHR43048:SF3">
    <property type="entry name" value="METHYLMALONYL-COA EPIMERASE, MITOCHONDRIAL"/>
    <property type="match status" value="1"/>
</dbReference>
<dbReference type="SUPFAM" id="SSF54593">
    <property type="entry name" value="Glyoxalase/Bleomycin resistance protein/Dihydroxybiphenyl dioxygenase"/>
    <property type="match status" value="1"/>
</dbReference>